<accession>I0YY12</accession>
<organism evidence="4 5">
    <name type="scientific">Coccomyxa subellipsoidea (strain C-169)</name>
    <name type="common">Green microalga</name>
    <dbReference type="NCBI Taxonomy" id="574566"/>
    <lineage>
        <taxon>Eukaryota</taxon>
        <taxon>Viridiplantae</taxon>
        <taxon>Chlorophyta</taxon>
        <taxon>core chlorophytes</taxon>
        <taxon>Trebouxiophyceae</taxon>
        <taxon>Trebouxiophyceae incertae sedis</taxon>
        <taxon>Coccomyxaceae</taxon>
        <taxon>Coccomyxa</taxon>
        <taxon>Coccomyxa subellipsoidea</taxon>
    </lineage>
</organism>
<evidence type="ECO:0000259" key="3">
    <source>
        <dbReference type="Pfam" id="PF02525"/>
    </source>
</evidence>
<name>I0YY12_COCSC</name>
<dbReference type="OrthoDB" id="26889at2759"/>
<dbReference type="PANTHER" id="PTHR10204:SF34">
    <property type="entry name" value="NAD(P)H DEHYDROGENASE [QUINONE] 1 ISOFORM 1"/>
    <property type="match status" value="1"/>
</dbReference>
<dbReference type="PANTHER" id="PTHR10204">
    <property type="entry name" value="NAD P H OXIDOREDUCTASE-RELATED"/>
    <property type="match status" value="1"/>
</dbReference>
<dbReference type="GO" id="GO:0005829">
    <property type="term" value="C:cytosol"/>
    <property type="evidence" value="ECO:0007669"/>
    <property type="project" value="TreeGrafter"/>
</dbReference>
<dbReference type="InterPro" id="IPR003680">
    <property type="entry name" value="Flavodoxin_fold"/>
</dbReference>
<comment type="caution">
    <text evidence="4">The sequence shown here is derived from an EMBL/GenBank/DDBJ whole genome shotgun (WGS) entry which is preliminary data.</text>
</comment>
<dbReference type="EMBL" id="AGSI01000008">
    <property type="protein sequence ID" value="EIE23281.1"/>
    <property type="molecule type" value="Genomic_DNA"/>
</dbReference>
<evidence type="ECO:0000313" key="5">
    <source>
        <dbReference type="Proteomes" id="UP000007264"/>
    </source>
</evidence>
<dbReference type="eggNOG" id="ENOG502QWY5">
    <property type="taxonomic scope" value="Eukaryota"/>
</dbReference>
<dbReference type="InterPro" id="IPR051545">
    <property type="entry name" value="NAD(P)H_dehydrogenase_qn"/>
</dbReference>
<keyword evidence="2" id="KW-0560">Oxidoreductase</keyword>
<reference evidence="4 5" key="1">
    <citation type="journal article" date="2012" name="Genome Biol.">
        <title>The genome of the polar eukaryotic microalga coccomyxa subellipsoidea reveals traits of cold adaptation.</title>
        <authorList>
            <person name="Blanc G."/>
            <person name="Agarkova I."/>
            <person name="Grimwood J."/>
            <person name="Kuo A."/>
            <person name="Brueggeman A."/>
            <person name="Dunigan D."/>
            <person name="Gurnon J."/>
            <person name="Ladunga I."/>
            <person name="Lindquist E."/>
            <person name="Lucas S."/>
            <person name="Pangilinan J."/>
            <person name="Proschold T."/>
            <person name="Salamov A."/>
            <person name="Schmutz J."/>
            <person name="Weeks D."/>
            <person name="Yamada T."/>
            <person name="Claverie J.M."/>
            <person name="Grigoriev I."/>
            <person name="Van Etten J."/>
            <person name="Lomsadze A."/>
            <person name="Borodovsky M."/>
        </authorList>
    </citation>
    <scope>NUCLEOTIDE SEQUENCE [LARGE SCALE GENOMIC DNA]</scope>
    <source>
        <strain evidence="4 5">C-169</strain>
    </source>
</reference>
<dbReference type="Gene3D" id="3.40.50.360">
    <property type="match status" value="2"/>
</dbReference>
<dbReference type="GO" id="GO:0003955">
    <property type="term" value="F:NAD(P)H dehydrogenase (quinone) activity"/>
    <property type="evidence" value="ECO:0007669"/>
    <property type="project" value="TreeGrafter"/>
</dbReference>
<dbReference type="SUPFAM" id="SSF52218">
    <property type="entry name" value="Flavoproteins"/>
    <property type="match status" value="1"/>
</dbReference>
<dbReference type="RefSeq" id="XP_005647825.1">
    <property type="nucleotide sequence ID" value="XM_005647768.1"/>
</dbReference>
<dbReference type="AlphaFoldDB" id="I0YY12"/>
<dbReference type="Proteomes" id="UP000007264">
    <property type="component" value="Unassembled WGS sequence"/>
</dbReference>
<keyword evidence="5" id="KW-1185">Reference proteome</keyword>
<dbReference type="InterPro" id="IPR029039">
    <property type="entry name" value="Flavoprotein-like_sf"/>
</dbReference>
<feature type="domain" description="Flavodoxin-like fold" evidence="3">
    <location>
        <begin position="1"/>
        <end position="95"/>
    </location>
</feature>
<dbReference type="KEGG" id="csl:COCSUDRAFT_63636"/>
<sequence length="205" mass="23092">MKVFIVLAHPDPRSLNASMAKYSVEVLEAAGYEVKVSDLYAMKFKSFLDGEDFTEHNSEERLNIFKESLLAYKNGTQTPDVIAEQEKMKWADVTVGAPASQYSPRGIAGPIDDLLFPINHGILYYPGYDVLPPFVLYHTFPGAVDDKRFVEIQAAMKERLLSLDTTEPIAYRKQNHGDYTMPDLELKPGLEQQGETGFNMHVIKS</sequence>
<evidence type="ECO:0000256" key="2">
    <source>
        <dbReference type="ARBA" id="ARBA00023002"/>
    </source>
</evidence>
<gene>
    <name evidence="4" type="ORF">COCSUDRAFT_63636</name>
</gene>
<dbReference type="GeneID" id="17041269"/>
<dbReference type="Pfam" id="PF02525">
    <property type="entry name" value="Flavodoxin_2"/>
    <property type="match status" value="1"/>
</dbReference>
<dbReference type="STRING" id="574566.I0YY12"/>
<evidence type="ECO:0000256" key="1">
    <source>
        <dbReference type="ARBA" id="ARBA00006252"/>
    </source>
</evidence>
<protein>
    <submittedName>
        <fullName evidence="4">Flavo protein</fullName>
    </submittedName>
</protein>
<proteinExistence type="inferred from homology"/>
<evidence type="ECO:0000313" key="4">
    <source>
        <dbReference type="EMBL" id="EIE23281.1"/>
    </source>
</evidence>
<comment type="similarity">
    <text evidence="1">Belongs to the NAD(P)H dehydrogenase (quinone) family.</text>
</comment>